<accession>A0ABP3TIM8</accession>
<dbReference type="EMBL" id="BAAAEU010000002">
    <property type="protein sequence ID" value="GAA0707121.1"/>
    <property type="molecule type" value="Genomic_DNA"/>
</dbReference>
<proteinExistence type="predicted"/>
<comment type="caution">
    <text evidence="2">The sequence shown here is derived from an EMBL/GenBank/DDBJ whole genome shotgun (WGS) entry which is preliminary data.</text>
</comment>
<dbReference type="SUPFAM" id="SSF50630">
    <property type="entry name" value="Acid proteases"/>
    <property type="match status" value="1"/>
</dbReference>
<feature type="chain" id="PRO_5046571444" description="Peptidase A2 domain-containing protein" evidence="1">
    <location>
        <begin position="30"/>
        <end position="321"/>
    </location>
</feature>
<name>A0ABP3TIM8_9GAMM</name>
<dbReference type="Gene3D" id="2.40.70.10">
    <property type="entry name" value="Acid Proteases"/>
    <property type="match status" value="2"/>
</dbReference>
<evidence type="ECO:0000313" key="2">
    <source>
        <dbReference type="EMBL" id="GAA0707121.1"/>
    </source>
</evidence>
<reference evidence="3" key="1">
    <citation type="journal article" date="2019" name="Int. J. Syst. Evol. Microbiol.">
        <title>The Global Catalogue of Microorganisms (GCM) 10K type strain sequencing project: providing services to taxonomists for standard genome sequencing and annotation.</title>
        <authorList>
            <consortium name="The Broad Institute Genomics Platform"/>
            <consortium name="The Broad Institute Genome Sequencing Center for Infectious Disease"/>
            <person name="Wu L."/>
            <person name="Ma J."/>
        </authorList>
    </citation>
    <scope>NUCLEOTIDE SEQUENCE [LARGE SCALE GENOMIC DNA]</scope>
    <source>
        <strain evidence="3">JCM 15421</strain>
    </source>
</reference>
<dbReference type="Proteomes" id="UP001501523">
    <property type="component" value="Unassembled WGS sequence"/>
</dbReference>
<dbReference type="InterPro" id="IPR021109">
    <property type="entry name" value="Peptidase_aspartic_dom_sf"/>
</dbReference>
<evidence type="ECO:0000256" key="1">
    <source>
        <dbReference type="SAM" id="SignalP"/>
    </source>
</evidence>
<feature type="signal peptide" evidence="1">
    <location>
        <begin position="1"/>
        <end position="29"/>
    </location>
</feature>
<organism evidence="2 3">
    <name type="scientific">Dokdonella soli</name>
    <dbReference type="NCBI Taxonomy" id="529810"/>
    <lineage>
        <taxon>Bacteria</taxon>
        <taxon>Pseudomonadati</taxon>
        <taxon>Pseudomonadota</taxon>
        <taxon>Gammaproteobacteria</taxon>
        <taxon>Lysobacterales</taxon>
        <taxon>Rhodanobacteraceae</taxon>
        <taxon>Dokdonella</taxon>
    </lineage>
</organism>
<protein>
    <recommendedName>
        <fullName evidence="4">Peptidase A2 domain-containing protein</fullName>
    </recommendedName>
</protein>
<keyword evidence="3" id="KW-1185">Reference proteome</keyword>
<dbReference type="Pfam" id="PF13650">
    <property type="entry name" value="Asp_protease_2"/>
    <property type="match status" value="2"/>
</dbReference>
<gene>
    <name evidence="2" type="ORF">GCM10009105_05630</name>
</gene>
<sequence length="321" mass="33246">MMGNPSILICAIRSSVFGLGLVFGLPACAADQPTPVPDPVNSASSRAIPFDYASQHAPLIVVQARIGEKLEKADVVIDTGAAPPFSVFLSDAAAKRLALTRSREITPTDSISVGPQQQSYSTATLPRFELGPVVLGPTEIAVTSMIDRMSVGVGRRVDAIVGYHFLRDRTFSIDYESRCIDLAAKPGPDAGATNFLLAAKKPILLVKATVNGTGPYTMEIDTGATGTVLSPSAAARAHVATEGQGVQGGAGGSVQVGVGKAVFGFGGVNRALERIAISDSMTTISAGAGTPIDGILGTDFFQGTRLTIDYSSHRLWLGSGK</sequence>
<keyword evidence="1" id="KW-0732">Signal</keyword>
<evidence type="ECO:0008006" key="4">
    <source>
        <dbReference type="Google" id="ProtNLM"/>
    </source>
</evidence>
<evidence type="ECO:0000313" key="3">
    <source>
        <dbReference type="Proteomes" id="UP001501523"/>
    </source>
</evidence>